<dbReference type="GO" id="GO:0000155">
    <property type="term" value="F:phosphorelay sensor kinase activity"/>
    <property type="evidence" value="ECO:0007669"/>
    <property type="project" value="InterPro"/>
</dbReference>
<dbReference type="KEGG" id="vco:VC0395_0464"/>
<evidence type="ECO:0000256" key="6">
    <source>
        <dbReference type="ARBA" id="ARBA00022692"/>
    </source>
</evidence>
<dbReference type="Gene3D" id="1.20.120.620">
    <property type="entry name" value="Backbone structure of the membrane domain of e. Coli histidine kinase receptor kdpd"/>
    <property type="match status" value="1"/>
</dbReference>
<evidence type="ECO:0000256" key="8">
    <source>
        <dbReference type="ARBA" id="ARBA00022777"/>
    </source>
</evidence>
<comment type="catalytic activity">
    <reaction evidence="1">
        <text>ATP + protein L-histidine = ADP + protein N-phospho-L-histidine.</text>
        <dbReference type="EC" id="2.7.13.3"/>
    </reaction>
</comment>
<dbReference type="RefSeq" id="WP_000258672.1">
    <property type="nucleotide sequence ID" value="NC_009456.1"/>
</dbReference>
<dbReference type="CDD" id="cd00082">
    <property type="entry name" value="HisKA"/>
    <property type="match status" value="1"/>
</dbReference>
<dbReference type="InterPro" id="IPR052023">
    <property type="entry name" value="Histidine_kinase_KdpD"/>
</dbReference>
<dbReference type="OrthoDB" id="9806130at2"/>
<evidence type="ECO:0000256" key="10">
    <source>
        <dbReference type="ARBA" id="ARBA00022989"/>
    </source>
</evidence>
<dbReference type="EC" id="2.7.13.3" evidence="3"/>
<dbReference type="InterPro" id="IPR005467">
    <property type="entry name" value="His_kinase_dom"/>
</dbReference>
<dbReference type="InterPro" id="IPR036097">
    <property type="entry name" value="HisK_dim/P_sf"/>
</dbReference>
<feature type="transmembrane region" description="Helical" evidence="13">
    <location>
        <begin position="85"/>
        <end position="106"/>
    </location>
</feature>
<sequence>MVTRLNEAHKALILVALYAMVTVVGVMYRKDMIETDVAMLFLLLNILSASVLKPRNAYLMMGLSIIDYHYFLLPDYQSFRFENAQYVITYAVLAFSGIFAVNITQAQRKQIEKNKRLQQQHKKYYELACHLSALSTSEDIAQATVKFLSKEKGIVSAIALYQLQWQWAAQHPDFPVAAIELPQPLSTDSTSTLVQDEQINAFTLVDRGTTLGVIYFLRYPHDRFASPEALRRESKIAPWVRSLLTLSLARAHAHRTLANVEAEKQLESTRTTLLASVSHDLKTPLGAIIGSATTLTDPSLHLSTETQQELLTSIAEQGERLNRSLTKLLDITRYTATALVPKLDWVEPEELIGTVLSRLAPRLTHHKVQIESQPMLVELDSLLIEQMLINLVENAAKYTPRGSEIEIACAYQDQQFTLAVMDNGAGIPDEALPRIFDRFYRVEGNHADGTGLGLAICQVIVAAHQGSIRVHNRESGGACFTVTIPCRQYNLKELYEQ</sequence>
<keyword evidence="5" id="KW-0808">Transferase</keyword>
<feature type="domain" description="Histidine kinase" evidence="14">
    <location>
        <begin position="276"/>
        <end position="488"/>
    </location>
</feature>
<evidence type="ECO:0000256" key="12">
    <source>
        <dbReference type="ARBA" id="ARBA00023136"/>
    </source>
</evidence>
<dbReference type="GO" id="GO:0005886">
    <property type="term" value="C:plasma membrane"/>
    <property type="evidence" value="ECO:0007669"/>
    <property type="project" value="TreeGrafter"/>
</dbReference>
<dbReference type="InterPro" id="IPR004358">
    <property type="entry name" value="Sig_transdc_His_kin-like_C"/>
</dbReference>
<evidence type="ECO:0000256" key="7">
    <source>
        <dbReference type="ARBA" id="ARBA00022741"/>
    </source>
</evidence>
<dbReference type="SUPFAM" id="SSF47384">
    <property type="entry name" value="Homodimeric domain of signal transducing histidine kinase"/>
    <property type="match status" value="1"/>
</dbReference>
<reference evidence="15 16" key="1">
    <citation type="submission" date="2007-03" db="EMBL/GenBank/DDBJ databases">
        <authorList>
            <person name="Heidelberg J."/>
        </authorList>
    </citation>
    <scope>NUCLEOTIDE SEQUENCE [LARGE SCALE GENOMIC DNA]</scope>
    <source>
        <strain evidence="16">ATCC 39541 / Classical Ogawa 395 / O395</strain>
    </source>
</reference>
<organism evidence="15 16">
    <name type="scientific">Vibrio cholerae serotype O1 (strain ATCC 39541 / Classical Ogawa 395 / O395)</name>
    <dbReference type="NCBI Taxonomy" id="345073"/>
    <lineage>
        <taxon>Bacteria</taxon>
        <taxon>Pseudomonadati</taxon>
        <taxon>Pseudomonadota</taxon>
        <taxon>Gammaproteobacteria</taxon>
        <taxon>Vibrionales</taxon>
        <taxon>Vibrionaceae</taxon>
        <taxon>Vibrio</taxon>
    </lineage>
</organism>
<keyword evidence="9" id="KW-0067">ATP-binding</keyword>
<comment type="subcellular location">
    <subcellularLocation>
        <location evidence="2">Membrane</location>
        <topology evidence="2">Multi-pass membrane protein</topology>
    </subcellularLocation>
</comment>
<gene>
    <name evidence="15" type="ordered locus">VC0395_0464</name>
</gene>
<dbReference type="SUPFAM" id="SSF55874">
    <property type="entry name" value="ATPase domain of HSP90 chaperone/DNA topoisomerase II/histidine kinase"/>
    <property type="match status" value="1"/>
</dbReference>
<evidence type="ECO:0000256" key="9">
    <source>
        <dbReference type="ARBA" id="ARBA00022840"/>
    </source>
</evidence>
<dbReference type="eggNOG" id="COG2205">
    <property type="taxonomic scope" value="Bacteria"/>
</dbReference>
<keyword evidence="10 13" id="KW-1133">Transmembrane helix</keyword>
<dbReference type="Proteomes" id="UP000000249">
    <property type="component" value="Chromosome 2"/>
</dbReference>
<dbReference type="PANTHER" id="PTHR45569">
    <property type="entry name" value="SENSOR PROTEIN KDPD"/>
    <property type="match status" value="1"/>
</dbReference>
<name>A0A0H3AG63_VIBC3</name>
<dbReference type="PRINTS" id="PR00344">
    <property type="entry name" value="BCTRLSENSOR"/>
</dbReference>
<evidence type="ECO:0000256" key="4">
    <source>
        <dbReference type="ARBA" id="ARBA00022553"/>
    </source>
</evidence>
<dbReference type="SMART" id="SM00387">
    <property type="entry name" value="HATPase_c"/>
    <property type="match status" value="1"/>
</dbReference>
<dbReference type="Pfam" id="PF13493">
    <property type="entry name" value="DUF4118"/>
    <property type="match status" value="1"/>
</dbReference>
<dbReference type="AlphaFoldDB" id="A0A0H3AG63"/>
<dbReference type="GO" id="GO:0005524">
    <property type="term" value="F:ATP binding"/>
    <property type="evidence" value="ECO:0007669"/>
    <property type="project" value="UniProtKB-KW"/>
</dbReference>
<dbReference type="InterPro" id="IPR036890">
    <property type="entry name" value="HATPase_C_sf"/>
</dbReference>
<protein>
    <recommendedName>
        <fullName evidence="3">histidine kinase</fullName>
        <ecNumber evidence="3">2.7.13.3</ecNumber>
    </recommendedName>
</protein>
<evidence type="ECO:0000259" key="14">
    <source>
        <dbReference type="PROSITE" id="PS50109"/>
    </source>
</evidence>
<dbReference type="FunFam" id="3.30.565.10:FF:000042">
    <property type="entry name" value="Two-component sensor histidine kinase KdpD"/>
    <property type="match status" value="1"/>
</dbReference>
<evidence type="ECO:0000256" key="11">
    <source>
        <dbReference type="ARBA" id="ARBA00023012"/>
    </source>
</evidence>
<dbReference type="Pfam" id="PF02518">
    <property type="entry name" value="HATPase_c"/>
    <property type="match status" value="1"/>
</dbReference>
<keyword evidence="6 13" id="KW-0812">Transmembrane</keyword>
<keyword evidence="8 15" id="KW-0418">Kinase</keyword>
<evidence type="ECO:0000256" key="1">
    <source>
        <dbReference type="ARBA" id="ARBA00000085"/>
    </source>
</evidence>
<dbReference type="EMBL" id="CP000626">
    <property type="protein sequence ID" value="ABQ19369.1"/>
    <property type="molecule type" value="Genomic_DNA"/>
</dbReference>
<dbReference type="SMART" id="SM00388">
    <property type="entry name" value="HisKA"/>
    <property type="match status" value="1"/>
</dbReference>
<evidence type="ECO:0000256" key="13">
    <source>
        <dbReference type="SAM" id="Phobius"/>
    </source>
</evidence>
<dbReference type="PATRIC" id="fig|345073.21.peg.3525"/>
<keyword evidence="11" id="KW-0902">Two-component regulatory system</keyword>
<feature type="transmembrane region" description="Helical" evidence="13">
    <location>
        <begin position="35"/>
        <end position="52"/>
    </location>
</feature>
<evidence type="ECO:0000313" key="15">
    <source>
        <dbReference type="EMBL" id="ABQ19369.1"/>
    </source>
</evidence>
<evidence type="ECO:0000256" key="2">
    <source>
        <dbReference type="ARBA" id="ARBA00004141"/>
    </source>
</evidence>
<dbReference type="PROSITE" id="PS50109">
    <property type="entry name" value="HIS_KIN"/>
    <property type="match status" value="1"/>
</dbReference>
<dbReference type="InterPro" id="IPR025201">
    <property type="entry name" value="KdpD_TM"/>
</dbReference>
<dbReference type="GO" id="GO:0042802">
    <property type="term" value="F:identical protein binding"/>
    <property type="evidence" value="ECO:0007669"/>
    <property type="project" value="UniProtKB-ARBA"/>
</dbReference>
<evidence type="ECO:0000256" key="5">
    <source>
        <dbReference type="ARBA" id="ARBA00022679"/>
    </source>
</evidence>
<dbReference type="Pfam" id="PF00512">
    <property type="entry name" value="HisKA"/>
    <property type="match status" value="1"/>
</dbReference>
<dbReference type="InterPro" id="IPR003594">
    <property type="entry name" value="HATPase_dom"/>
</dbReference>
<keyword evidence="7" id="KW-0547">Nucleotide-binding</keyword>
<dbReference type="CDD" id="cd00075">
    <property type="entry name" value="HATPase"/>
    <property type="match status" value="1"/>
</dbReference>
<proteinExistence type="predicted"/>
<accession>A0A0H3AG63</accession>
<dbReference type="KEGG" id="vcr:VC395_A0793"/>
<dbReference type="Gene3D" id="3.30.565.10">
    <property type="entry name" value="Histidine kinase-like ATPase, C-terminal domain"/>
    <property type="match status" value="1"/>
</dbReference>
<dbReference type="InterPro" id="IPR003661">
    <property type="entry name" value="HisK_dim/P_dom"/>
</dbReference>
<dbReference type="PANTHER" id="PTHR45569:SF1">
    <property type="entry name" value="SENSOR PROTEIN KDPD"/>
    <property type="match status" value="1"/>
</dbReference>
<dbReference type="InterPro" id="IPR038318">
    <property type="entry name" value="KdpD_sf"/>
</dbReference>
<dbReference type="Gene3D" id="1.10.287.130">
    <property type="match status" value="1"/>
</dbReference>
<evidence type="ECO:0000313" key="16">
    <source>
        <dbReference type="Proteomes" id="UP000000249"/>
    </source>
</evidence>
<keyword evidence="4" id="KW-0597">Phosphoprotein</keyword>
<keyword evidence="12 13" id="KW-0472">Membrane</keyword>
<evidence type="ECO:0000256" key="3">
    <source>
        <dbReference type="ARBA" id="ARBA00012438"/>
    </source>
</evidence>
<feature type="transmembrane region" description="Helical" evidence="13">
    <location>
        <begin position="12"/>
        <end position="29"/>
    </location>
</feature>